<evidence type="ECO:0000256" key="7">
    <source>
        <dbReference type="ARBA" id="ARBA00022958"/>
    </source>
</evidence>
<protein>
    <submittedName>
        <fullName evidence="14">DUF1211 domain-containing protein</fullName>
    </submittedName>
</protein>
<evidence type="ECO:0000256" key="10">
    <source>
        <dbReference type="ARBA" id="ARBA00023136"/>
    </source>
</evidence>
<feature type="transmembrane region" description="Helical" evidence="13">
    <location>
        <begin position="127"/>
        <end position="149"/>
    </location>
</feature>
<dbReference type="RefSeq" id="WP_128533421.1">
    <property type="nucleotide sequence ID" value="NZ_SBIW01000003.1"/>
</dbReference>
<evidence type="ECO:0000256" key="2">
    <source>
        <dbReference type="ARBA" id="ARBA00006920"/>
    </source>
</evidence>
<dbReference type="Pfam" id="PF06736">
    <property type="entry name" value="TMEM175"/>
    <property type="match status" value="1"/>
</dbReference>
<feature type="transmembrane region" description="Helical" evidence="13">
    <location>
        <begin position="18"/>
        <end position="35"/>
    </location>
</feature>
<feature type="transmembrane region" description="Helical" evidence="13">
    <location>
        <begin position="62"/>
        <end position="80"/>
    </location>
</feature>
<organism evidence="14 15">
    <name type="scientific">Mucilaginibacter gilvus</name>
    <dbReference type="NCBI Taxonomy" id="2305909"/>
    <lineage>
        <taxon>Bacteria</taxon>
        <taxon>Pseudomonadati</taxon>
        <taxon>Bacteroidota</taxon>
        <taxon>Sphingobacteriia</taxon>
        <taxon>Sphingobacteriales</taxon>
        <taxon>Sphingobacteriaceae</taxon>
        <taxon>Mucilaginibacter</taxon>
    </lineage>
</organism>
<proteinExistence type="inferred from homology"/>
<reference evidence="14 15" key="1">
    <citation type="submission" date="2019-01" db="EMBL/GenBank/DDBJ databases">
        <title>Mucilaginibacter antarcticum sp. nov., isolated from antarctic soil.</title>
        <authorList>
            <person name="Yan Y.-Q."/>
            <person name="Du Z.-J."/>
        </authorList>
    </citation>
    <scope>NUCLEOTIDE SEQUENCE [LARGE SCALE GENOMIC DNA]</scope>
    <source>
        <strain evidence="14 15">F01003</strain>
    </source>
</reference>
<evidence type="ECO:0000256" key="9">
    <source>
        <dbReference type="ARBA" id="ARBA00023065"/>
    </source>
</evidence>
<keyword evidence="9" id="KW-0406">Ion transport</keyword>
<gene>
    <name evidence="14" type="ORF">EPL05_07985</name>
</gene>
<dbReference type="AlphaFoldDB" id="A0A3S3Z604"/>
<feature type="transmembrane region" description="Helical" evidence="13">
    <location>
        <begin position="92"/>
        <end position="115"/>
    </location>
</feature>
<comment type="caution">
    <text evidence="14">The sequence shown here is derived from an EMBL/GenBank/DDBJ whole genome shotgun (WGS) entry which is preliminary data.</text>
</comment>
<evidence type="ECO:0000256" key="1">
    <source>
        <dbReference type="ARBA" id="ARBA00004141"/>
    </source>
</evidence>
<evidence type="ECO:0000256" key="6">
    <source>
        <dbReference type="ARBA" id="ARBA00022826"/>
    </source>
</evidence>
<comment type="subcellular location">
    <subcellularLocation>
        <location evidence="1">Membrane</location>
        <topology evidence="1">Multi-pass membrane protein</topology>
    </subcellularLocation>
</comment>
<keyword evidence="11" id="KW-0407">Ion channel</keyword>
<accession>A0A3S3Z604</accession>
<evidence type="ECO:0000256" key="13">
    <source>
        <dbReference type="SAM" id="Phobius"/>
    </source>
</evidence>
<evidence type="ECO:0000256" key="5">
    <source>
        <dbReference type="ARBA" id="ARBA00022692"/>
    </source>
</evidence>
<feature type="transmembrane region" description="Helical" evidence="13">
    <location>
        <begin position="170"/>
        <end position="188"/>
    </location>
</feature>
<comment type="catalytic activity">
    <reaction evidence="12">
        <text>K(+)(in) = K(+)(out)</text>
        <dbReference type="Rhea" id="RHEA:29463"/>
        <dbReference type="ChEBI" id="CHEBI:29103"/>
    </reaction>
</comment>
<name>A0A3S3Z604_9SPHI</name>
<keyword evidence="6" id="KW-0631">Potassium channel</keyword>
<keyword evidence="15" id="KW-1185">Reference proteome</keyword>
<dbReference type="PANTHER" id="PTHR31462:SF5">
    <property type="entry name" value="ENDOSOMAL_LYSOSOMAL PROTON CHANNEL TMEM175"/>
    <property type="match status" value="1"/>
</dbReference>
<dbReference type="GO" id="GO:0005267">
    <property type="term" value="F:potassium channel activity"/>
    <property type="evidence" value="ECO:0007669"/>
    <property type="project" value="UniProtKB-KW"/>
</dbReference>
<keyword evidence="10 13" id="KW-0472">Membrane</keyword>
<dbReference type="GO" id="GO:0015252">
    <property type="term" value="F:proton channel activity"/>
    <property type="evidence" value="ECO:0007669"/>
    <property type="project" value="InterPro"/>
</dbReference>
<dbReference type="InterPro" id="IPR010617">
    <property type="entry name" value="TMEM175-like"/>
</dbReference>
<dbReference type="EMBL" id="SBIW01000003">
    <property type="protein sequence ID" value="RWY53986.1"/>
    <property type="molecule type" value="Genomic_DNA"/>
</dbReference>
<keyword evidence="5 13" id="KW-0812">Transmembrane</keyword>
<evidence type="ECO:0000313" key="15">
    <source>
        <dbReference type="Proteomes" id="UP000286701"/>
    </source>
</evidence>
<comment type="similarity">
    <text evidence="2">Belongs to the TMEM175 family.</text>
</comment>
<keyword evidence="3" id="KW-0813">Transport</keyword>
<keyword evidence="4" id="KW-0633">Potassium transport</keyword>
<evidence type="ECO:0000256" key="11">
    <source>
        <dbReference type="ARBA" id="ARBA00023303"/>
    </source>
</evidence>
<keyword evidence="8 13" id="KW-1133">Transmembrane helix</keyword>
<dbReference type="Proteomes" id="UP000286701">
    <property type="component" value="Unassembled WGS sequence"/>
</dbReference>
<feature type="transmembrane region" description="Helical" evidence="13">
    <location>
        <begin position="194"/>
        <end position="212"/>
    </location>
</feature>
<keyword evidence="7" id="KW-0630">Potassium</keyword>
<dbReference type="GO" id="GO:0016020">
    <property type="term" value="C:membrane"/>
    <property type="evidence" value="ECO:0007669"/>
    <property type="project" value="UniProtKB-SubCell"/>
</dbReference>
<evidence type="ECO:0000256" key="4">
    <source>
        <dbReference type="ARBA" id="ARBA00022538"/>
    </source>
</evidence>
<evidence type="ECO:0000256" key="3">
    <source>
        <dbReference type="ARBA" id="ARBA00022448"/>
    </source>
</evidence>
<evidence type="ECO:0000313" key="14">
    <source>
        <dbReference type="EMBL" id="RWY53986.1"/>
    </source>
</evidence>
<evidence type="ECO:0000256" key="12">
    <source>
        <dbReference type="ARBA" id="ARBA00034430"/>
    </source>
</evidence>
<evidence type="ECO:0000256" key="8">
    <source>
        <dbReference type="ARBA" id="ARBA00022989"/>
    </source>
</evidence>
<dbReference type="PANTHER" id="PTHR31462">
    <property type="entry name" value="ENDOSOMAL/LYSOSOMAL POTASSIUM CHANNEL TMEM175"/>
    <property type="match status" value="1"/>
</dbReference>
<sequence length="245" mass="28743">MNITEEEEIKKEFQLERVVLFSDAVFAIIITIMVLEMKLPESIRHANEGQVKGAIIDLLPRFLAYILSFFLIDVFWVRHLRMFSILKDYDKGLIILNLAFLFFVSLFPFAASLIALNRKMMMYSWGFNIYFGIILMITVAQTVLIHYLIIKKNTLCIKNAKVENILEWRVQRLNYVAVPVVFAGMWVISYFSVYPQTVVYVFAIFGIVMGRLKRRYYPKNDSQPFLSRLFTSRKKLVPKPIEIVE</sequence>
<dbReference type="OrthoDB" id="7626281at2"/>